<comment type="caution">
    <text evidence="1">The sequence shown here is derived from an EMBL/GenBank/DDBJ whole genome shotgun (WGS) entry which is preliminary data.</text>
</comment>
<keyword evidence="2" id="KW-1185">Reference proteome</keyword>
<reference evidence="1" key="1">
    <citation type="submission" date="2020-03" db="EMBL/GenBank/DDBJ databases">
        <title>Psychroflexus Maritimus sp. nov., isolate from marine sediment.</title>
        <authorList>
            <person name="Zhong Y.-L."/>
        </authorList>
    </citation>
    <scope>NUCLEOTIDE SEQUENCE</scope>
    <source>
        <strain evidence="1">C1</strain>
    </source>
</reference>
<proteinExistence type="predicted"/>
<evidence type="ECO:0000313" key="1">
    <source>
        <dbReference type="EMBL" id="NGZ90232.1"/>
    </source>
</evidence>
<sequence>MGIGTTSPDASAALDLESTEKGFLPPRIDPAQRDEITSPAKGLTIYNTDTNCLQFYTGATWYNTCNINLVTPSVYSPSTGQIWMDRNLGANQVATSPTDTDSYSYGNLYQWGRGTDGHQLRSLDCSNAADCFDAGGDNTNLPATAADVTNATWNGKFIINMENGVLDPRDWIQGPSDNSLWQGVDGINNPCPAGYRVPTVAEWEAELLTWADNNASEAFASPLKLPTGGFRNRADGSLVYDDTGRYWSSTAPSGSNAFSAGYLFFSSTNALTNNFPRAQGFSVRCLQE</sequence>
<accession>A0A967E051</accession>
<dbReference type="AlphaFoldDB" id="A0A967E051"/>
<dbReference type="RefSeq" id="WP_166400483.1">
    <property type="nucleotide sequence ID" value="NZ_JAANAS010000061.1"/>
</dbReference>
<protein>
    <recommendedName>
        <fullName evidence="3">Fibrobacter succinogenes major paralogous domain-containing protein</fullName>
    </recommendedName>
</protein>
<dbReference type="EMBL" id="JAANAS010000061">
    <property type="protein sequence ID" value="NGZ90232.1"/>
    <property type="molecule type" value="Genomic_DNA"/>
</dbReference>
<evidence type="ECO:0000313" key="2">
    <source>
        <dbReference type="Proteomes" id="UP000643701"/>
    </source>
</evidence>
<organism evidence="1 2">
    <name type="scientific">Psychroflexus maritimus</name>
    <dbReference type="NCBI Taxonomy" id="2714865"/>
    <lineage>
        <taxon>Bacteria</taxon>
        <taxon>Pseudomonadati</taxon>
        <taxon>Bacteroidota</taxon>
        <taxon>Flavobacteriia</taxon>
        <taxon>Flavobacteriales</taxon>
        <taxon>Flavobacteriaceae</taxon>
        <taxon>Psychroflexus</taxon>
    </lineage>
</organism>
<dbReference type="Proteomes" id="UP000643701">
    <property type="component" value="Unassembled WGS sequence"/>
</dbReference>
<name>A0A967E051_9FLAO</name>
<gene>
    <name evidence="1" type="ORF">G7034_08195</name>
</gene>
<evidence type="ECO:0008006" key="3">
    <source>
        <dbReference type="Google" id="ProtNLM"/>
    </source>
</evidence>